<sequence>MWDKKTAYRFIFLMGIVSLCMDIVYEGARSVLGQFMATLGASAIAVGVVAGVGEALGYFLRFLFGYLADRLRLYWFFTFLGYFLTGLSVPSMSLAVTWYHVALLTFMERLGKAIRNPARDTLLSYATATVGHGRGFGLHEFVDQLGAVSGPLLVAVLLGVTGSYRSSLALLILPALISLALLWVAYRSFPYETPRRETDQLRTSFPRTFFIYVLYVFVFSMSSVPFALIGYHLKTHLHAQDIHIPLAYSLAMAVDAVSALVLGIVFDRIGMRSLILGMLVSIPSVPIVFLTGHTWWWVGVVLWGAGIGLQESLLRSVIPHLTPHTRRGTAYGLLHASLGFGSFLGGLLLGKLYERSVVQMVIFSLALQFVSLLLLLVMDYTQRRAA</sequence>
<dbReference type="STRING" id="638303.Thal_0909"/>
<keyword evidence="3 6" id="KW-0812">Transmembrane</keyword>
<feature type="transmembrane region" description="Helical" evidence="6">
    <location>
        <begin position="296"/>
        <end position="318"/>
    </location>
</feature>
<proteinExistence type="predicted"/>
<evidence type="ECO:0000313" key="9">
    <source>
        <dbReference type="Proteomes" id="UP000002043"/>
    </source>
</evidence>
<dbReference type="GO" id="GO:0005886">
    <property type="term" value="C:plasma membrane"/>
    <property type="evidence" value="ECO:0007669"/>
    <property type="project" value="UniProtKB-SubCell"/>
</dbReference>
<evidence type="ECO:0000256" key="3">
    <source>
        <dbReference type="ARBA" id="ARBA00022692"/>
    </source>
</evidence>
<dbReference type="HOGENOM" id="CLU_040020_2_0_0"/>
<accession>D3SLB1</accession>
<dbReference type="OrthoDB" id="9803985at2"/>
<dbReference type="PROSITE" id="PS50850">
    <property type="entry name" value="MFS"/>
    <property type="match status" value="1"/>
</dbReference>
<evidence type="ECO:0000313" key="8">
    <source>
        <dbReference type="EMBL" id="ADC89541.1"/>
    </source>
</evidence>
<dbReference type="Gene3D" id="1.20.1250.20">
    <property type="entry name" value="MFS general substrate transporter like domains"/>
    <property type="match status" value="2"/>
</dbReference>
<dbReference type="EMBL" id="CP001931">
    <property type="protein sequence ID" value="ADC89541.1"/>
    <property type="molecule type" value="Genomic_DNA"/>
</dbReference>
<dbReference type="SUPFAM" id="SSF103473">
    <property type="entry name" value="MFS general substrate transporter"/>
    <property type="match status" value="1"/>
</dbReference>
<keyword evidence="5 6" id="KW-0472">Membrane</keyword>
<dbReference type="eggNOG" id="COG2211">
    <property type="taxonomic scope" value="Bacteria"/>
</dbReference>
<feature type="transmembrane region" description="Helical" evidence="6">
    <location>
        <begin position="330"/>
        <end position="350"/>
    </location>
</feature>
<evidence type="ECO:0000256" key="1">
    <source>
        <dbReference type="ARBA" id="ARBA00004651"/>
    </source>
</evidence>
<evidence type="ECO:0000256" key="5">
    <source>
        <dbReference type="ARBA" id="ARBA00023136"/>
    </source>
</evidence>
<comment type="subcellular location">
    <subcellularLocation>
        <location evidence="1">Cell membrane</location>
        <topology evidence="1">Multi-pass membrane protein</topology>
    </subcellularLocation>
</comment>
<dbReference type="InterPro" id="IPR036259">
    <property type="entry name" value="MFS_trans_sf"/>
</dbReference>
<keyword evidence="4 6" id="KW-1133">Transmembrane helix</keyword>
<feature type="transmembrane region" description="Helical" evidence="6">
    <location>
        <begin position="356"/>
        <end position="377"/>
    </location>
</feature>
<dbReference type="KEGG" id="tal:Thal_0909"/>
<reference evidence="9" key="1">
    <citation type="journal article" date="2010" name="Stand. Genomic Sci.">
        <title>Complete genome sequence of Thermocrinis albus type strain (HI 11/12T).</title>
        <authorList>
            <person name="Wirth R."/>
            <person name="Sikorski J."/>
            <person name="Brambilla E."/>
            <person name="Misra M."/>
            <person name="Lapidus A."/>
            <person name="Copeland A."/>
            <person name="Nolan M."/>
            <person name="Lucas S."/>
            <person name="Chen F."/>
            <person name="Tice H."/>
            <person name="Cheng J.F."/>
            <person name="Han C."/>
            <person name="Detter J.C."/>
            <person name="Tapia R."/>
            <person name="Bruce D."/>
            <person name="Goodwin L."/>
            <person name="Pitluck S."/>
            <person name="Pati A."/>
            <person name="Anderson I."/>
            <person name="Ivanova N."/>
            <person name="Mavromatis K."/>
            <person name="Mikhailova N."/>
            <person name="Chen A."/>
            <person name="Palaniappan K."/>
            <person name="Bilek Y."/>
            <person name="Hader T."/>
            <person name="Land M."/>
            <person name="Hauser L."/>
            <person name="Chang Y.J."/>
            <person name="Jeffries C.D."/>
            <person name="Tindall B.J."/>
            <person name="Rohde M."/>
            <person name="Goker M."/>
            <person name="Bristow J."/>
            <person name="Eisen J.A."/>
            <person name="Markowitz V."/>
            <person name="Hugenholtz P."/>
            <person name="Kyrpides N.C."/>
            <person name="Klenk H.P."/>
        </authorList>
    </citation>
    <scope>NUCLEOTIDE SEQUENCE [LARGE SCALE GENOMIC DNA]</scope>
    <source>
        <strain evidence="9">DSM 14484 / JCM 11386 / HI 11/12</strain>
    </source>
</reference>
<evidence type="ECO:0000256" key="4">
    <source>
        <dbReference type="ARBA" id="ARBA00022989"/>
    </source>
</evidence>
<dbReference type="InterPro" id="IPR052425">
    <property type="entry name" value="Uncharacterized_MFS-type"/>
</dbReference>
<dbReference type="AlphaFoldDB" id="D3SLB1"/>
<dbReference type="InterPro" id="IPR020846">
    <property type="entry name" value="MFS_dom"/>
</dbReference>
<protein>
    <submittedName>
        <fullName evidence="8">Major facilitator superfamily MFS_1</fullName>
    </submittedName>
</protein>
<evidence type="ECO:0000256" key="2">
    <source>
        <dbReference type="ARBA" id="ARBA00022475"/>
    </source>
</evidence>
<keyword evidence="2" id="KW-1003">Cell membrane</keyword>
<feature type="transmembrane region" description="Helical" evidence="6">
    <location>
        <begin position="209"/>
        <end position="233"/>
    </location>
</feature>
<feature type="transmembrane region" description="Helical" evidence="6">
    <location>
        <begin position="73"/>
        <end position="106"/>
    </location>
</feature>
<dbReference type="PANTHER" id="PTHR42688:SF1">
    <property type="entry name" value="BLR5212 PROTEIN"/>
    <property type="match status" value="1"/>
</dbReference>
<keyword evidence="9" id="KW-1185">Reference proteome</keyword>
<feature type="transmembrane region" description="Helical" evidence="6">
    <location>
        <begin position="245"/>
        <end position="266"/>
    </location>
</feature>
<dbReference type="Proteomes" id="UP000002043">
    <property type="component" value="Chromosome"/>
</dbReference>
<dbReference type="CDD" id="cd17370">
    <property type="entry name" value="MFS_MJ1317_like"/>
    <property type="match status" value="1"/>
</dbReference>
<evidence type="ECO:0000259" key="7">
    <source>
        <dbReference type="PROSITE" id="PS50850"/>
    </source>
</evidence>
<feature type="domain" description="Major facilitator superfamily (MFS) profile" evidence="7">
    <location>
        <begin position="8"/>
        <end position="383"/>
    </location>
</feature>
<dbReference type="Pfam" id="PF07690">
    <property type="entry name" value="MFS_1"/>
    <property type="match status" value="1"/>
</dbReference>
<dbReference type="RefSeq" id="WP_012991947.1">
    <property type="nucleotide sequence ID" value="NC_013894.1"/>
</dbReference>
<feature type="transmembrane region" description="Helical" evidence="6">
    <location>
        <begin position="168"/>
        <end position="189"/>
    </location>
</feature>
<name>D3SLB1_THEAH</name>
<feature type="transmembrane region" description="Helical" evidence="6">
    <location>
        <begin position="273"/>
        <end position="290"/>
    </location>
</feature>
<evidence type="ECO:0000256" key="6">
    <source>
        <dbReference type="SAM" id="Phobius"/>
    </source>
</evidence>
<dbReference type="GO" id="GO:0022857">
    <property type="term" value="F:transmembrane transporter activity"/>
    <property type="evidence" value="ECO:0007669"/>
    <property type="project" value="InterPro"/>
</dbReference>
<feature type="transmembrane region" description="Helical" evidence="6">
    <location>
        <begin position="6"/>
        <end position="25"/>
    </location>
</feature>
<gene>
    <name evidence="8" type="ordered locus">Thal_0909</name>
</gene>
<organism evidence="8 9">
    <name type="scientific">Thermocrinis albus (strain DSM 14484 / JCM 11386 / HI 11/12)</name>
    <dbReference type="NCBI Taxonomy" id="638303"/>
    <lineage>
        <taxon>Bacteria</taxon>
        <taxon>Pseudomonadati</taxon>
        <taxon>Aquificota</taxon>
        <taxon>Aquificia</taxon>
        <taxon>Aquificales</taxon>
        <taxon>Aquificaceae</taxon>
        <taxon>Thermocrinis</taxon>
    </lineage>
</organism>
<dbReference type="PANTHER" id="PTHR42688">
    <property type="entry name" value="CONSERVED PROTEIN"/>
    <property type="match status" value="1"/>
</dbReference>
<dbReference type="InterPro" id="IPR011701">
    <property type="entry name" value="MFS"/>
</dbReference>
<feature type="transmembrane region" description="Helical" evidence="6">
    <location>
        <begin position="37"/>
        <end position="61"/>
    </location>
</feature>